<dbReference type="Proteomes" id="UP001165279">
    <property type="component" value="Unassembled WGS sequence"/>
</dbReference>
<proteinExistence type="inferred from homology"/>
<comment type="similarity">
    <text evidence="1">Belongs to the sulfatase family.</text>
</comment>
<dbReference type="SUPFAM" id="SSF53649">
    <property type="entry name" value="Alkaline phosphatase-like"/>
    <property type="match status" value="1"/>
</dbReference>
<dbReference type="Gene3D" id="3.40.720.10">
    <property type="entry name" value="Alkaline Phosphatase, subunit A"/>
    <property type="match status" value="1"/>
</dbReference>
<feature type="domain" description="Sulfatase N-terminal" evidence="2">
    <location>
        <begin position="6"/>
        <end position="56"/>
    </location>
</feature>
<organism evidence="3 4">
    <name type="scientific">Ruegeria alba</name>
    <dbReference type="NCBI Taxonomy" id="2916756"/>
    <lineage>
        <taxon>Bacteria</taxon>
        <taxon>Pseudomonadati</taxon>
        <taxon>Pseudomonadota</taxon>
        <taxon>Alphaproteobacteria</taxon>
        <taxon>Rhodobacterales</taxon>
        <taxon>Roseobacteraceae</taxon>
        <taxon>Ruegeria</taxon>
    </lineage>
</organism>
<sequence>MSRKLNIIFILADDLGFADLGCTGSEIRTPDIDRLARHGALLTTMYNCTRCWPSRITVPVPLHTPCHVVYILPMILEAAHAPPVAGSLANEQYRR</sequence>
<dbReference type="EMBL" id="JAKOEM010000004">
    <property type="protein sequence ID" value="MCG6557911.1"/>
    <property type="molecule type" value="Genomic_DNA"/>
</dbReference>
<keyword evidence="4" id="KW-1185">Reference proteome</keyword>
<dbReference type="InterPro" id="IPR000917">
    <property type="entry name" value="Sulfatase_N"/>
</dbReference>
<dbReference type="Pfam" id="PF00884">
    <property type="entry name" value="Sulfatase"/>
    <property type="match status" value="1"/>
</dbReference>
<dbReference type="InterPro" id="IPR050738">
    <property type="entry name" value="Sulfatase"/>
</dbReference>
<reference evidence="3" key="1">
    <citation type="submission" date="2022-02" db="EMBL/GenBank/DDBJ databases">
        <title>The genome sequence of Ruegeria sp. 1NDH52C.</title>
        <authorList>
            <person name="Du J."/>
        </authorList>
    </citation>
    <scope>NUCLEOTIDE SEQUENCE</scope>
    <source>
        <strain evidence="3">1NDH52C</strain>
    </source>
</reference>
<gene>
    <name evidence="3" type="ORF">MB818_06855</name>
</gene>
<dbReference type="RefSeq" id="WP_234176698.1">
    <property type="nucleotide sequence ID" value="NZ_JAKOEM010000004.1"/>
</dbReference>
<evidence type="ECO:0000259" key="2">
    <source>
        <dbReference type="Pfam" id="PF00884"/>
    </source>
</evidence>
<comment type="caution">
    <text evidence="3">The sequence shown here is derived from an EMBL/GenBank/DDBJ whole genome shotgun (WGS) entry which is preliminary data.</text>
</comment>
<name>A0ABS9NUM4_9RHOB</name>
<dbReference type="InterPro" id="IPR017850">
    <property type="entry name" value="Alkaline_phosphatase_core_sf"/>
</dbReference>
<protein>
    <submittedName>
        <fullName evidence="3">Sulfatase-like hydrolase/transferase</fullName>
    </submittedName>
</protein>
<evidence type="ECO:0000256" key="1">
    <source>
        <dbReference type="ARBA" id="ARBA00008779"/>
    </source>
</evidence>
<evidence type="ECO:0000313" key="3">
    <source>
        <dbReference type="EMBL" id="MCG6557911.1"/>
    </source>
</evidence>
<evidence type="ECO:0000313" key="4">
    <source>
        <dbReference type="Proteomes" id="UP001165279"/>
    </source>
</evidence>
<dbReference type="PANTHER" id="PTHR42693">
    <property type="entry name" value="ARYLSULFATASE FAMILY MEMBER"/>
    <property type="match status" value="1"/>
</dbReference>
<dbReference type="PANTHER" id="PTHR42693:SF33">
    <property type="entry name" value="ARYLSULFATASE"/>
    <property type="match status" value="1"/>
</dbReference>
<accession>A0ABS9NUM4</accession>